<sequence>MDSTGREGSLPGKSSHLNEASPCLASIHVNILVNLMPKE</sequence>
<reference evidence="1 2" key="1">
    <citation type="journal article" date="2012" name="J. Bacteriol.">
        <title>Complete genome sequence of phototrophic betaproteobacterium Rubrivivax gelatinosus IL144.</title>
        <authorList>
            <person name="Nagashima S."/>
            <person name="Kamimura A."/>
            <person name="Shimizu T."/>
            <person name="Nakamura-isaki S."/>
            <person name="Aono E."/>
            <person name="Sakamoto K."/>
            <person name="Ichikawa N."/>
            <person name="Nakazawa H."/>
            <person name="Sekine M."/>
            <person name="Yamazaki S."/>
            <person name="Fujita N."/>
            <person name="Shimada K."/>
            <person name="Hanada S."/>
            <person name="Nagashima K.V.P."/>
        </authorList>
    </citation>
    <scope>NUCLEOTIDE SEQUENCE [LARGE SCALE GENOMIC DNA]</scope>
    <source>
        <strain evidence="2">NBRC 100245 / IL144</strain>
    </source>
</reference>
<evidence type="ECO:0000313" key="1">
    <source>
        <dbReference type="EMBL" id="BAL95146.1"/>
    </source>
</evidence>
<protein>
    <submittedName>
        <fullName evidence="1">Uncharacterized protein</fullName>
    </submittedName>
</protein>
<organism evidence="1 2">
    <name type="scientific">Rubrivivax gelatinosus (strain NBRC 100245 / IL144)</name>
    <dbReference type="NCBI Taxonomy" id="983917"/>
    <lineage>
        <taxon>Bacteria</taxon>
        <taxon>Pseudomonadati</taxon>
        <taxon>Pseudomonadota</taxon>
        <taxon>Betaproteobacteria</taxon>
        <taxon>Burkholderiales</taxon>
        <taxon>Sphaerotilaceae</taxon>
        <taxon>Rubrivivax</taxon>
    </lineage>
</organism>
<proteinExistence type="predicted"/>
<dbReference type="AlphaFoldDB" id="I0HQ59"/>
<dbReference type="STRING" id="983917.RGE_18050"/>
<dbReference type="KEGG" id="rge:RGE_18050"/>
<evidence type="ECO:0000313" key="2">
    <source>
        <dbReference type="Proteomes" id="UP000007883"/>
    </source>
</evidence>
<name>I0HQ59_RUBGI</name>
<keyword evidence="2" id="KW-1185">Reference proteome</keyword>
<dbReference type="EMBL" id="AP012320">
    <property type="protein sequence ID" value="BAL95146.1"/>
    <property type="molecule type" value="Genomic_DNA"/>
</dbReference>
<gene>
    <name evidence="1" type="ordered locus">RGE_18050</name>
</gene>
<accession>I0HQ59</accession>
<dbReference type="Proteomes" id="UP000007883">
    <property type="component" value="Chromosome"/>
</dbReference>
<dbReference type="HOGENOM" id="CLU_3316392_0_0_4"/>